<sequence length="53" mass="6160">MKTYKISREVQHVRSQQIVSSKENLLPTNNKMSLEICILDQQFLGKATGRIKR</sequence>
<dbReference type="AlphaFoldDB" id="A0A0A9FRY7"/>
<name>A0A0A9FRY7_ARUDO</name>
<proteinExistence type="predicted"/>
<reference evidence="1" key="2">
    <citation type="journal article" date="2015" name="Data Brief">
        <title>Shoot transcriptome of the giant reed, Arundo donax.</title>
        <authorList>
            <person name="Barrero R.A."/>
            <person name="Guerrero F.D."/>
            <person name="Moolhuijzen P."/>
            <person name="Goolsby J.A."/>
            <person name="Tidwell J."/>
            <person name="Bellgard S.E."/>
            <person name="Bellgard M.I."/>
        </authorList>
    </citation>
    <scope>NUCLEOTIDE SEQUENCE</scope>
    <source>
        <tissue evidence="1">Shoot tissue taken approximately 20 cm above the soil surface</tissue>
    </source>
</reference>
<evidence type="ECO:0000313" key="1">
    <source>
        <dbReference type="EMBL" id="JAE14024.1"/>
    </source>
</evidence>
<organism evidence="1">
    <name type="scientific">Arundo donax</name>
    <name type="common">Giant reed</name>
    <name type="synonym">Donax arundinaceus</name>
    <dbReference type="NCBI Taxonomy" id="35708"/>
    <lineage>
        <taxon>Eukaryota</taxon>
        <taxon>Viridiplantae</taxon>
        <taxon>Streptophyta</taxon>
        <taxon>Embryophyta</taxon>
        <taxon>Tracheophyta</taxon>
        <taxon>Spermatophyta</taxon>
        <taxon>Magnoliopsida</taxon>
        <taxon>Liliopsida</taxon>
        <taxon>Poales</taxon>
        <taxon>Poaceae</taxon>
        <taxon>PACMAD clade</taxon>
        <taxon>Arundinoideae</taxon>
        <taxon>Arundineae</taxon>
        <taxon>Arundo</taxon>
    </lineage>
</organism>
<protein>
    <submittedName>
        <fullName evidence="1">Uncharacterized protein</fullName>
    </submittedName>
</protein>
<dbReference type="EMBL" id="GBRH01183872">
    <property type="protein sequence ID" value="JAE14024.1"/>
    <property type="molecule type" value="Transcribed_RNA"/>
</dbReference>
<reference evidence="1" key="1">
    <citation type="submission" date="2014-09" db="EMBL/GenBank/DDBJ databases">
        <authorList>
            <person name="Magalhaes I.L.F."/>
            <person name="Oliveira U."/>
            <person name="Santos F.R."/>
            <person name="Vidigal T.H.D.A."/>
            <person name="Brescovit A.D."/>
            <person name="Santos A.J."/>
        </authorList>
    </citation>
    <scope>NUCLEOTIDE SEQUENCE</scope>
    <source>
        <tissue evidence="1">Shoot tissue taken approximately 20 cm above the soil surface</tissue>
    </source>
</reference>
<accession>A0A0A9FRY7</accession>